<gene>
    <name evidence="1" type="ORF">EC970246_A0005</name>
</gene>
<dbReference type="GO" id="GO:0006355">
    <property type="term" value="P:regulation of DNA-templated transcription"/>
    <property type="evidence" value="ECO:0007669"/>
    <property type="project" value="InterPro"/>
</dbReference>
<dbReference type="EMBL" id="AEZJ02000016">
    <property type="protein sequence ID" value="EIG93763.1"/>
    <property type="molecule type" value="Genomic_DNA"/>
</dbReference>
<proteinExistence type="predicted"/>
<reference evidence="1 2" key="1">
    <citation type="submission" date="2011-12" db="EMBL/GenBank/DDBJ databases">
        <authorList>
            <person name="Brinkac L."/>
            <person name="Radune D."/>
            <person name="Sanka R."/>
            <person name="Selengut J."/>
            <person name="DebRoy C."/>
            <person name="Feng P."/>
            <person name="Fratamico P.M."/>
            <person name="Kapur V."/>
            <person name="Kariyawasam S."/>
            <person name="Losada L."/>
            <person name="Nierman W.C."/>
            <person name="Nelson K."/>
        </authorList>
    </citation>
    <scope>NUCLEOTIDE SEQUENCE [LARGE SCALE GENOMIC DNA]</scope>
    <source>
        <strain evidence="1 2">97.0246</strain>
    </source>
</reference>
<dbReference type="Proteomes" id="UP000004454">
    <property type="component" value="Unassembled WGS sequence"/>
</dbReference>
<dbReference type="AlphaFoldDB" id="A0A8E0FP01"/>
<evidence type="ECO:0000313" key="2">
    <source>
        <dbReference type="Proteomes" id="UP000004454"/>
    </source>
</evidence>
<accession>A0A8E0FP01</accession>
<dbReference type="Gene3D" id="1.10.1220.10">
    <property type="entry name" value="Met repressor-like"/>
    <property type="match status" value="1"/>
</dbReference>
<protein>
    <submittedName>
        <fullName evidence="1">Uncharacterized protein</fullName>
    </submittedName>
</protein>
<dbReference type="GO" id="GO:0043565">
    <property type="term" value="F:sequence-specific DNA binding"/>
    <property type="evidence" value="ECO:0007669"/>
    <property type="project" value="UniProtKB-ARBA"/>
</dbReference>
<sequence length="49" mass="5595">MVGFLAKIKQNSGGRAISPSSERQLKPWEKMSIIRATFYRRKKNGNSII</sequence>
<comment type="caution">
    <text evidence="1">The sequence shown here is derived from an EMBL/GenBank/DDBJ whole genome shotgun (WGS) entry which is preliminary data.</text>
</comment>
<dbReference type="InterPro" id="IPR013321">
    <property type="entry name" value="Arc_rbn_hlx_hlx"/>
</dbReference>
<organism evidence="1 2">
    <name type="scientific">Escherichia coli 97.0246</name>
    <dbReference type="NCBI Taxonomy" id="869670"/>
    <lineage>
        <taxon>Bacteria</taxon>
        <taxon>Pseudomonadati</taxon>
        <taxon>Pseudomonadota</taxon>
        <taxon>Gammaproteobacteria</taxon>
        <taxon>Enterobacterales</taxon>
        <taxon>Enterobacteriaceae</taxon>
        <taxon>Escherichia</taxon>
    </lineage>
</organism>
<evidence type="ECO:0000313" key="1">
    <source>
        <dbReference type="EMBL" id="EIG93763.1"/>
    </source>
</evidence>
<name>A0A8E0FP01_ECOLX</name>